<name>A0A881SY33_SWPV</name>
<organismHost>
    <name type="scientific">Sus scrofa</name>
    <name type="common">Pig</name>
    <dbReference type="NCBI Taxonomy" id="9823"/>
</organismHost>
<dbReference type="SUPFAM" id="SSF54695">
    <property type="entry name" value="POZ domain"/>
    <property type="match status" value="1"/>
</dbReference>
<dbReference type="InterPro" id="IPR006652">
    <property type="entry name" value="Kelch_1"/>
</dbReference>
<proteinExistence type="predicted"/>
<keyword evidence="2" id="KW-0677">Repeat</keyword>
<dbReference type="EMBL" id="MW036632">
    <property type="protein sequence ID" value="QQG31506.1"/>
    <property type="molecule type" value="Genomic_DNA"/>
</dbReference>
<reference evidence="4" key="1">
    <citation type="journal article" date="2021" name="Arch. Virol.">
        <title>First complete genome characterization of swinepox virus directly from a clinical sample indicates divergence of a Eurasian-lineage virus.</title>
        <authorList>
            <person name="Aasdev A."/>
            <person name="Mishra A."/>
            <person name="Bora D.P."/>
            <person name="Kurkure N.V."/>
            <person name="Barman N.N."/>
            <person name="Raut A.A."/>
        </authorList>
    </citation>
    <scope>NUCLEOTIDE SEQUENCE</scope>
    <source>
        <strain evidence="4">SwPV/India-Assam/16</strain>
    </source>
</reference>
<dbReference type="Gene3D" id="3.30.710.10">
    <property type="entry name" value="Potassium Channel Kv1.1, Chain A"/>
    <property type="match status" value="1"/>
</dbReference>
<dbReference type="InterPro" id="IPR000210">
    <property type="entry name" value="BTB/POZ_dom"/>
</dbReference>
<dbReference type="SMART" id="SM00612">
    <property type="entry name" value="Kelch"/>
    <property type="match status" value="3"/>
</dbReference>
<dbReference type="SMART" id="SM00225">
    <property type="entry name" value="BTB"/>
    <property type="match status" value="1"/>
</dbReference>
<dbReference type="InterPro" id="IPR011333">
    <property type="entry name" value="SKP1/BTB/POZ_sf"/>
</dbReference>
<dbReference type="InterPro" id="IPR017096">
    <property type="entry name" value="BTB-kelch_protein"/>
</dbReference>
<dbReference type="Pfam" id="PF00651">
    <property type="entry name" value="BTB"/>
    <property type="match status" value="1"/>
</dbReference>
<evidence type="ECO:0000259" key="3">
    <source>
        <dbReference type="PROSITE" id="PS50097"/>
    </source>
</evidence>
<evidence type="ECO:0000313" key="4">
    <source>
        <dbReference type="EMBL" id="QQG31506.1"/>
    </source>
</evidence>
<evidence type="ECO:0000256" key="1">
    <source>
        <dbReference type="ARBA" id="ARBA00022441"/>
    </source>
</evidence>
<protein>
    <submittedName>
        <fullName evidence="4">Kelch-like protein</fullName>
    </submittedName>
</protein>
<dbReference type="PANTHER" id="PTHR24412">
    <property type="entry name" value="KELCH PROTEIN"/>
    <property type="match status" value="1"/>
</dbReference>
<dbReference type="Pfam" id="PF01344">
    <property type="entry name" value="Kelch_1"/>
    <property type="match status" value="3"/>
</dbReference>
<dbReference type="Proteomes" id="UP000671927">
    <property type="component" value="Segment"/>
</dbReference>
<dbReference type="InterPro" id="IPR011705">
    <property type="entry name" value="BACK"/>
</dbReference>
<organism evidence="4">
    <name type="scientific">Swinepox virus</name>
    <name type="common">SWPV</name>
    <dbReference type="NCBI Taxonomy" id="10276"/>
    <lineage>
        <taxon>Viruses</taxon>
        <taxon>Varidnaviria</taxon>
        <taxon>Bamfordvirae</taxon>
        <taxon>Nucleocytoviricota</taxon>
        <taxon>Pokkesviricetes</taxon>
        <taxon>Chitovirales</taxon>
        <taxon>Poxviridae</taxon>
        <taxon>Chordopoxvirinae</taxon>
        <taxon>Suipoxvirus</taxon>
        <taxon>Suipoxvirus swinepox</taxon>
    </lineage>
</organism>
<keyword evidence="1" id="KW-0880">Kelch repeat</keyword>
<dbReference type="InterPro" id="IPR015915">
    <property type="entry name" value="Kelch-typ_b-propeller"/>
</dbReference>
<sequence>MSKQETYVDYNYIERLNAVNLNRSYDEEIVSIMTVGGVIKVKKELLVSVSNYFKLITKNQSNEITVSFQYESFLDIIKYIETGIVTIDLDNVENIFSISCSTAIDFLKNSCIDFMLKHITDSTCVKIYKIGFSNGCFAVYNDAIAYIRKRFTKIEADILLSLSLFDLRIILKSGELDVSSEDDVLLFIIKWSRHKKSNRRKSFTLVTDVLRYNYLSIYGKYKLTKWLARFGKNNNVELELNENELPRISYQHRFTNRRYTMVTPSSFSINMLGNVSVKNELNIINSITENHNPYCGSVLMNDILYLIGGINKSLDPISDITSVDTKTFIELYTPPLLHPRKCPGVAIFKNRIYVVGGIGYDGPLKTVESWSPGEQQWREEVPLLQPRFNPCIIGTDNDLYVVGGISEDDKTIEIYSYEENTWSIGNAMNYSHFGGCIAYHHGYIYMIGGLSFIDNIHVFTIVEKYNPHSNKWTVAKSLHFPRFNSSLCIIDDSISIIGGYIINKYISQIEIYNEELDEWGIVGSIDIESFFQEMKT</sequence>
<dbReference type="SMART" id="SM00875">
    <property type="entry name" value="BACK"/>
    <property type="match status" value="1"/>
</dbReference>
<dbReference type="PANTHER" id="PTHR24412:SF489">
    <property type="entry name" value="RING FINGER DOMAIN AND KELCH REPEAT-CONTAINING PROTEIN DDB_G0271372"/>
    <property type="match status" value="1"/>
</dbReference>
<dbReference type="Gene3D" id="2.120.10.80">
    <property type="entry name" value="Kelch-type beta propeller"/>
    <property type="match status" value="1"/>
</dbReference>
<feature type="domain" description="BTB" evidence="3">
    <location>
        <begin position="27"/>
        <end position="89"/>
    </location>
</feature>
<dbReference type="Gene3D" id="1.25.40.420">
    <property type="match status" value="1"/>
</dbReference>
<gene>
    <name evidence="4" type="primary">SwPV015</name>
</gene>
<accession>A0A881SY33</accession>
<dbReference type="SUPFAM" id="SSF117281">
    <property type="entry name" value="Kelch motif"/>
    <property type="match status" value="1"/>
</dbReference>
<evidence type="ECO:0000256" key="2">
    <source>
        <dbReference type="ARBA" id="ARBA00022737"/>
    </source>
</evidence>
<dbReference type="PROSITE" id="PS50097">
    <property type="entry name" value="BTB"/>
    <property type="match status" value="1"/>
</dbReference>
<dbReference type="PIRSF" id="PIRSF037037">
    <property type="entry name" value="Kelch-like_protein_gigaxonin"/>
    <property type="match status" value="1"/>
</dbReference>
<dbReference type="Pfam" id="PF07707">
    <property type="entry name" value="BACK"/>
    <property type="match status" value="1"/>
</dbReference>